<dbReference type="SUPFAM" id="SSF46785">
    <property type="entry name" value="Winged helix' DNA-binding domain"/>
    <property type="match status" value="1"/>
</dbReference>
<dbReference type="SMART" id="SM00345">
    <property type="entry name" value="HTH_GNTR"/>
    <property type="match status" value="1"/>
</dbReference>
<dbReference type="Gene3D" id="1.10.10.10">
    <property type="entry name" value="Winged helix-like DNA-binding domain superfamily/Winged helix DNA-binding domain"/>
    <property type="match status" value="1"/>
</dbReference>
<dbReference type="PROSITE" id="PS50949">
    <property type="entry name" value="HTH_GNTR"/>
    <property type="match status" value="1"/>
</dbReference>
<dbReference type="InterPro" id="IPR000524">
    <property type="entry name" value="Tscrpt_reg_HTH_GntR"/>
</dbReference>
<dbReference type="Gene3D" id="1.20.120.530">
    <property type="entry name" value="GntR ligand-binding domain-like"/>
    <property type="match status" value="1"/>
</dbReference>
<reference evidence="5 6" key="1">
    <citation type="submission" date="2018-08" db="EMBL/GenBank/DDBJ databases">
        <title>Achromobacter xylosoxidans Genome sequencing and assembly.</title>
        <authorList>
            <person name="Wang R."/>
            <person name="Rensing C."/>
            <person name="Li Y."/>
        </authorList>
    </citation>
    <scope>NUCLEOTIDE SEQUENCE [LARGE SCALE GENOMIC DNA]</scope>
    <source>
        <strain evidence="5 6">GD003A</strain>
    </source>
</reference>
<dbReference type="SMART" id="SM00895">
    <property type="entry name" value="FCD"/>
    <property type="match status" value="1"/>
</dbReference>
<dbReference type="AlphaFoldDB" id="A0A424W4B1"/>
<dbReference type="Pfam" id="PF07729">
    <property type="entry name" value="FCD"/>
    <property type="match status" value="1"/>
</dbReference>
<keyword evidence="2" id="KW-0238">DNA-binding</keyword>
<proteinExistence type="predicted"/>
<dbReference type="PANTHER" id="PTHR43537">
    <property type="entry name" value="TRANSCRIPTIONAL REGULATOR, GNTR FAMILY"/>
    <property type="match status" value="1"/>
</dbReference>
<dbReference type="InterPro" id="IPR008920">
    <property type="entry name" value="TF_FadR/GntR_C"/>
</dbReference>
<dbReference type="Proteomes" id="UP000285324">
    <property type="component" value="Unassembled WGS sequence"/>
</dbReference>
<evidence type="ECO:0000259" key="4">
    <source>
        <dbReference type="PROSITE" id="PS50949"/>
    </source>
</evidence>
<dbReference type="RefSeq" id="WP_118934867.1">
    <property type="nucleotide sequence ID" value="NZ_CP061008.1"/>
</dbReference>
<accession>A0A424W4B1</accession>
<keyword evidence="1" id="KW-0805">Transcription regulation</keyword>
<feature type="domain" description="HTH gntR-type" evidence="4">
    <location>
        <begin position="27"/>
        <end position="94"/>
    </location>
</feature>
<gene>
    <name evidence="5" type="ORF">DY367_29895</name>
</gene>
<evidence type="ECO:0000313" key="6">
    <source>
        <dbReference type="Proteomes" id="UP000285324"/>
    </source>
</evidence>
<dbReference type="GO" id="GO:0003700">
    <property type="term" value="F:DNA-binding transcription factor activity"/>
    <property type="evidence" value="ECO:0007669"/>
    <property type="project" value="InterPro"/>
</dbReference>
<evidence type="ECO:0000313" key="5">
    <source>
        <dbReference type="EMBL" id="RPJ88044.1"/>
    </source>
</evidence>
<protein>
    <submittedName>
        <fullName evidence="5">GntR family transcriptional regulator</fullName>
    </submittedName>
</protein>
<dbReference type="Pfam" id="PF00392">
    <property type="entry name" value="GntR"/>
    <property type="match status" value="1"/>
</dbReference>
<evidence type="ECO:0000256" key="2">
    <source>
        <dbReference type="ARBA" id="ARBA00023125"/>
    </source>
</evidence>
<dbReference type="InterPro" id="IPR036388">
    <property type="entry name" value="WH-like_DNA-bd_sf"/>
</dbReference>
<dbReference type="GO" id="GO:0003677">
    <property type="term" value="F:DNA binding"/>
    <property type="evidence" value="ECO:0007669"/>
    <property type="project" value="UniProtKB-KW"/>
</dbReference>
<comment type="caution">
    <text evidence="5">The sequence shown here is derived from an EMBL/GenBank/DDBJ whole genome shotgun (WGS) entry which is preliminary data.</text>
</comment>
<dbReference type="InterPro" id="IPR036390">
    <property type="entry name" value="WH_DNA-bd_sf"/>
</dbReference>
<evidence type="ECO:0000256" key="1">
    <source>
        <dbReference type="ARBA" id="ARBA00023015"/>
    </source>
</evidence>
<dbReference type="InterPro" id="IPR011711">
    <property type="entry name" value="GntR_C"/>
</dbReference>
<dbReference type="PANTHER" id="PTHR43537:SF24">
    <property type="entry name" value="GLUCONATE OPERON TRANSCRIPTIONAL REPRESSOR"/>
    <property type="match status" value="1"/>
</dbReference>
<name>A0A424W4B1_ALCXX</name>
<evidence type="ECO:0000256" key="3">
    <source>
        <dbReference type="ARBA" id="ARBA00023163"/>
    </source>
</evidence>
<organism evidence="5 6">
    <name type="scientific">Alcaligenes xylosoxydans xylosoxydans</name>
    <name type="common">Achromobacter xylosoxidans</name>
    <dbReference type="NCBI Taxonomy" id="85698"/>
    <lineage>
        <taxon>Bacteria</taxon>
        <taxon>Pseudomonadati</taxon>
        <taxon>Pseudomonadota</taxon>
        <taxon>Betaproteobacteria</taxon>
        <taxon>Burkholderiales</taxon>
        <taxon>Alcaligenaceae</taxon>
        <taxon>Achromobacter</taxon>
    </lineage>
</organism>
<dbReference type="OrthoDB" id="8680240at2"/>
<keyword evidence="3" id="KW-0804">Transcription</keyword>
<sequence length="240" mass="26579">MTTLSRGSAAVLSTLPAAGQRLGERVRSLGDEVYETLLSQLISLKIAPGMRIAVDALVRELGVSQTPIRAALIRLETEGLVVKTHHVGYSAAPMPTRRRFEQMYELRLQLEPFGAGLAAQRMTDASLQELAALSAAMSAPSADDARVAYGKFAVLDAQFHSWIAEQSGNELLAEALARLYAHTHLFRLRFHSRVTEEAVTEHARIVRALNERDAEGAQDAMRDHILRSRERMAPYFEMLD</sequence>
<dbReference type="EMBL" id="QVXO01000084">
    <property type="protein sequence ID" value="RPJ88044.1"/>
    <property type="molecule type" value="Genomic_DNA"/>
</dbReference>
<dbReference type="SUPFAM" id="SSF48008">
    <property type="entry name" value="GntR ligand-binding domain-like"/>
    <property type="match status" value="1"/>
</dbReference>